<feature type="region of interest" description="Disordered" evidence="1">
    <location>
        <begin position="226"/>
        <end position="246"/>
    </location>
</feature>
<feature type="region of interest" description="Disordered" evidence="1">
    <location>
        <begin position="66"/>
        <end position="111"/>
    </location>
</feature>
<evidence type="ECO:0000256" key="2">
    <source>
        <dbReference type="SAM" id="SignalP"/>
    </source>
</evidence>
<feature type="compositionally biased region" description="Polar residues" evidence="1">
    <location>
        <begin position="99"/>
        <end position="111"/>
    </location>
</feature>
<proteinExistence type="predicted"/>
<feature type="signal peptide" evidence="2">
    <location>
        <begin position="1"/>
        <end position="21"/>
    </location>
</feature>
<feature type="chain" id="PRO_5020892168" evidence="2">
    <location>
        <begin position="22"/>
        <end position="422"/>
    </location>
</feature>
<evidence type="ECO:0000256" key="1">
    <source>
        <dbReference type="SAM" id="MobiDB-lite"/>
    </source>
</evidence>
<sequence length="422" mass="48041">MHFSNGLISTLLLVSLLNVSTVVNSPSNTYQIGELQGREDRIGPQSTSHDIARVLVVDRSGARNNRFAPYRRLPSPYEQHAASTTSSLHHHSHSRDQRSASPRVSDLSATPSEKEFMKGLNKHKQISAEETASFSKACDNIQSLLKKDLQHITTNDLQRIANSDESKLDYYGLPRLSGVFMGLELLNNYLPQVGNEKPRLSNYYLLLGIMRSIPYSLHGLIEEERQNPANSRNKVSNSSPYNSQERDRQIVRFDELLVQTKNPGIITIPMALLEPRKMHKLSIVDRAIVHLHVFLRMKHFLDAVFKEPRAGGPSNKKMKKEEEEMEETLLLFIDQEIPEAFIPIRMAGRAISEYRRRKYKFSGIPEPTQRRIKNELILGSDNLTEAIRGECKEVIAAIKNVKEKVSKKLKDLKKLEKEKAAK</sequence>
<dbReference type="EMBL" id="KZ987858">
    <property type="protein sequence ID" value="RKP14275.1"/>
    <property type="molecule type" value="Genomic_DNA"/>
</dbReference>
<evidence type="ECO:0000313" key="3">
    <source>
        <dbReference type="EMBL" id="RKP14275.1"/>
    </source>
</evidence>
<evidence type="ECO:0000313" key="4">
    <source>
        <dbReference type="Proteomes" id="UP000267251"/>
    </source>
</evidence>
<dbReference type="AlphaFoldDB" id="A0A4P9Y5P1"/>
<name>A0A4P9Y5P1_9FUNG</name>
<gene>
    <name evidence="3" type="ORF">BJ684DRAFT_15388</name>
</gene>
<protein>
    <submittedName>
        <fullName evidence="3">Uncharacterized protein</fullName>
    </submittedName>
</protein>
<organism evidence="3 4">
    <name type="scientific">Piptocephalis cylindrospora</name>
    <dbReference type="NCBI Taxonomy" id="1907219"/>
    <lineage>
        <taxon>Eukaryota</taxon>
        <taxon>Fungi</taxon>
        <taxon>Fungi incertae sedis</taxon>
        <taxon>Zoopagomycota</taxon>
        <taxon>Zoopagomycotina</taxon>
        <taxon>Zoopagomycetes</taxon>
        <taxon>Zoopagales</taxon>
        <taxon>Piptocephalidaceae</taxon>
        <taxon>Piptocephalis</taxon>
    </lineage>
</organism>
<feature type="compositionally biased region" description="Polar residues" evidence="1">
    <location>
        <begin position="227"/>
        <end position="243"/>
    </location>
</feature>
<dbReference type="Proteomes" id="UP000267251">
    <property type="component" value="Unassembled WGS sequence"/>
</dbReference>
<accession>A0A4P9Y5P1</accession>
<reference evidence="4" key="1">
    <citation type="journal article" date="2018" name="Nat. Microbiol.">
        <title>Leveraging single-cell genomics to expand the fungal tree of life.</title>
        <authorList>
            <person name="Ahrendt S.R."/>
            <person name="Quandt C.A."/>
            <person name="Ciobanu D."/>
            <person name="Clum A."/>
            <person name="Salamov A."/>
            <person name="Andreopoulos B."/>
            <person name="Cheng J.F."/>
            <person name="Woyke T."/>
            <person name="Pelin A."/>
            <person name="Henrissat B."/>
            <person name="Reynolds N.K."/>
            <person name="Benny G.L."/>
            <person name="Smith M.E."/>
            <person name="James T.Y."/>
            <person name="Grigoriev I.V."/>
        </authorList>
    </citation>
    <scope>NUCLEOTIDE SEQUENCE [LARGE SCALE GENOMIC DNA]</scope>
</reference>
<keyword evidence="2" id="KW-0732">Signal</keyword>
<keyword evidence="4" id="KW-1185">Reference proteome</keyword>